<dbReference type="RefSeq" id="WP_230438508.1">
    <property type="nucleotide sequence ID" value="NZ_CP087715.1"/>
</dbReference>
<gene>
    <name evidence="1" type="ORF">ACFQ2X_07365</name>
</gene>
<dbReference type="Proteomes" id="UP001597264">
    <property type="component" value="Unassembled WGS sequence"/>
</dbReference>
<keyword evidence="2" id="KW-1185">Reference proteome</keyword>
<protein>
    <submittedName>
        <fullName evidence="1">DUF4043 family protein</fullName>
    </submittedName>
</protein>
<comment type="caution">
    <text evidence="1">The sequence shown here is derived from an EMBL/GenBank/DDBJ whole genome shotgun (WGS) entry which is preliminary data.</text>
</comment>
<reference evidence="2" key="1">
    <citation type="journal article" date="2019" name="Int. J. Syst. Evol. Microbiol.">
        <title>The Global Catalogue of Microorganisms (GCM) 10K type strain sequencing project: providing services to taxonomists for standard genome sequencing and annotation.</title>
        <authorList>
            <consortium name="The Broad Institute Genomics Platform"/>
            <consortium name="The Broad Institute Genome Sequencing Center for Infectious Disease"/>
            <person name="Wu L."/>
            <person name="Ma J."/>
        </authorList>
    </citation>
    <scope>NUCLEOTIDE SEQUENCE [LARGE SCALE GENOMIC DNA]</scope>
    <source>
        <strain evidence="2">CCUG 54356</strain>
    </source>
</reference>
<dbReference type="Pfam" id="PF13252">
    <property type="entry name" value="Phage_capsid_3"/>
    <property type="match status" value="1"/>
</dbReference>
<evidence type="ECO:0000313" key="1">
    <source>
        <dbReference type="EMBL" id="MFD1216410.1"/>
    </source>
</evidence>
<proteinExistence type="predicted"/>
<dbReference type="EMBL" id="JBHTLR010000007">
    <property type="protein sequence ID" value="MFD1216410.1"/>
    <property type="molecule type" value="Genomic_DNA"/>
</dbReference>
<organism evidence="1 2">
    <name type="scientific">Microbulbifer celer</name>
    <dbReference type="NCBI Taxonomy" id="435905"/>
    <lineage>
        <taxon>Bacteria</taxon>
        <taxon>Pseudomonadati</taxon>
        <taxon>Pseudomonadota</taxon>
        <taxon>Gammaproteobacteria</taxon>
        <taxon>Cellvibrionales</taxon>
        <taxon>Microbulbiferaceae</taxon>
        <taxon>Microbulbifer</taxon>
    </lineage>
</organism>
<name>A0ABW3U7A6_9GAMM</name>
<dbReference type="InterPro" id="IPR025267">
    <property type="entry name" value="ORF017-like"/>
</dbReference>
<accession>A0ABW3U7A6</accession>
<sequence>MAQTIINDANRVKQWDDKAHMEYIRSNRFKRYMGSNENAIIQVKEDLTKKRGDAITIPLVGALDASGGPNDGSSNLVGNEKALPNDGHRVTVRVVRDATVVNVEEEQASPINIRNSGKVALKDLQMRYLRNDTITALGSIDGVAYGTATAGQRNTWHDNNADRVLYGSAKSNFVAGDHAASLANIDNTDDKLTHGVVSLAKRIAQTAQTVNGDGIRPYKYGEDMESFVMFVPSFAFRDLREDMIAKGYWQDALRRSKENPLFSGPTSIEWDGVIVREIPEIATLSGVGAGTPAIDVAPCYLCGAQALAAVWAMRTKTTTRKEDDYGFFYGVGFQELREVSKLQYGQGSTGAVDWSVVSVFAAGVADA</sequence>
<evidence type="ECO:0000313" key="2">
    <source>
        <dbReference type="Proteomes" id="UP001597264"/>
    </source>
</evidence>